<keyword evidence="2" id="KW-1185">Reference proteome</keyword>
<gene>
    <name evidence="1" type="ORF">FE394_04570</name>
</gene>
<proteinExistence type="predicted"/>
<organism evidence="1 2">
    <name type="scientific">Xenorhabdus littoralis</name>
    <dbReference type="NCBI Taxonomy" id="2582835"/>
    <lineage>
        <taxon>Bacteria</taxon>
        <taxon>Pseudomonadati</taxon>
        <taxon>Pseudomonadota</taxon>
        <taxon>Gammaproteobacteria</taxon>
        <taxon>Enterobacterales</taxon>
        <taxon>Morganellaceae</taxon>
        <taxon>Xenorhabdus</taxon>
    </lineage>
</organism>
<dbReference type="RefSeq" id="WP_319925227.1">
    <property type="nucleotide sequence ID" value="NZ_VCDP01000015.1"/>
</dbReference>
<name>A0ABU4SIK3_9GAMM</name>
<comment type="caution">
    <text evidence="1">The sequence shown here is derived from an EMBL/GenBank/DDBJ whole genome shotgun (WGS) entry which is preliminary data.</text>
</comment>
<protein>
    <submittedName>
        <fullName evidence="1">Uncharacterized protein</fullName>
    </submittedName>
</protein>
<sequence>MRLSKFMFIIVSLFFFIVPISKASYTNKGDGKCSPVSSAYEGYITGVAIGHFGHESNLSLVFRKDSMDTPGAAIVMYTANGNDSAYLRALPMLQNAMLTGQKVEIYCNMYGYISAIWIGEGIGKDMHGLHLD</sequence>
<dbReference type="EMBL" id="VCDP01000015">
    <property type="protein sequence ID" value="MDX7998487.1"/>
    <property type="molecule type" value="Genomic_DNA"/>
</dbReference>
<dbReference type="Proteomes" id="UP001271640">
    <property type="component" value="Unassembled WGS sequence"/>
</dbReference>
<reference evidence="2" key="1">
    <citation type="journal article" date="2024" name="Toxins">
        <title>Genome Sequence Analysis of Native Xenorhabdus Strains Isolated from Entomopathogenic Nematodes in Argentina.</title>
        <authorList>
            <person name="Palma L."/>
            <person name="Frizzo L."/>
            <person name="Kaiser S."/>
            <person name="Berry C."/>
            <person name="Caballero P."/>
            <person name="Bode H.B."/>
            <person name="Del Valle E.E."/>
        </authorList>
    </citation>
    <scope>NUCLEOTIDE SEQUENCE [LARGE SCALE GENOMIC DNA]</scope>
    <source>
        <strain evidence="2">Reich</strain>
    </source>
</reference>
<evidence type="ECO:0000313" key="2">
    <source>
        <dbReference type="Proteomes" id="UP001271640"/>
    </source>
</evidence>
<accession>A0ABU4SIK3</accession>
<evidence type="ECO:0000313" key="1">
    <source>
        <dbReference type="EMBL" id="MDX7998487.1"/>
    </source>
</evidence>